<evidence type="ECO:0000259" key="7">
    <source>
        <dbReference type="Pfam" id="PF00482"/>
    </source>
</evidence>
<dbReference type="InterPro" id="IPR042094">
    <property type="entry name" value="T2SS_GspF_sf"/>
</dbReference>
<accession>A0ABQ5U016</accession>
<gene>
    <name evidence="8" type="ORF">GCM10007924_02890</name>
</gene>
<evidence type="ECO:0000256" key="3">
    <source>
        <dbReference type="ARBA" id="ARBA00022692"/>
    </source>
</evidence>
<feature type="transmembrane region" description="Helical" evidence="6">
    <location>
        <begin position="131"/>
        <end position="151"/>
    </location>
</feature>
<feature type="transmembrane region" description="Helical" evidence="6">
    <location>
        <begin position="17"/>
        <end position="41"/>
    </location>
</feature>
<dbReference type="PANTHER" id="PTHR35007:SF2">
    <property type="entry name" value="PILUS ASSEMBLE PROTEIN"/>
    <property type="match status" value="1"/>
</dbReference>
<dbReference type="PANTHER" id="PTHR35007">
    <property type="entry name" value="INTEGRAL MEMBRANE PROTEIN-RELATED"/>
    <property type="match status" value="1"/>
</dbReference>
<dbReference type="EMBL" id="BSNF01000001">
    <property type="protein sequence ID" value="GLQ05068.1"/>
    <property type="molecule type" value="Genomic_DNA"/>
</dbReference>
<sequence length="311" mass="33927">MQLLTDVQELIGAHLDIVLLVLVFVVVALIVFSLGSLFTGVDTIDKRIHGKTVHGGRSSDLGFSSQDHDKITQKLKIEEKGGLRHSLADAGFTAGYAPAVYNVSQIACAFLFGGGTYILLTIAAPELKLELILALCAGNALIGFMLPNVFLSRRKAARLVEVEHSFPDALDMLLVSMEAGASLDSALDRVGREIARAHPLLSEHLRAIGQELRAGTSREAAFRRFAQRIPTDDVRSFVALFVQTDRLGTSVAQALRVHAEEMRVKRVLRAEEKAHQLPVKLAIPLVLCILPALIAVIMTPAIIRIVRNFLF</sequence>
<evidence type="ECO:0000256" key="5">
    <source>
        <dbReference type="ARBA" id="ARBA00023136"/>
    </source>
</evidence>
<comment type="caution">
    <text evidence="8">The sequence shown here is derived from an EMBL/GenBank/DDBJ whole genome shotgun (WGS) entry which is preliminary data.</text>
</comment>
<protein>
    <recommendedName>
        <fullName evidence="7">Type II secretion system protein GspF domain-containing protein</fullName>
    </recommendedName>
</protein>
<dbReference type="RefSeq" id="WP_169559099.1">
    <property type="nucleotide sequence ID" value="NZ_BSNF01000001.1"/>
</dbReference>
<evidence type="ECO:0000256" key="1">
    <source>
        <dbReference type="ARBA" id="ARBA00004651"/>
    </source>
</evidence>
<keyword evidence="9" id="KW-1185">Reference proteome</keyword>
<reference evidence="8" key="2">
    <citation type="submission" date="2023-01" db="EMBL/GenBank/DDBJ databases">
        <title>Draft genome sequence of Sneathiella chinensis strain NBRC 103408.</title>
        <authorList>
            <person name="Sun Q."/>
            <person name="Mori K."/>
        </authorList>
    </citation>
    <scope>NUCLEOTIDE SEQUENCE</scope>
    <source>
        <strain evidence="8">NBRC 103408</strain>
    </source>
</reference>
<dbReference type="Proteomes" id="UP001161409">
    <property type="component" value="Unassembled WGS sequence"/>
</dbReference>
<keyword evidence="2" id="KW-1003">Cell membrane</keyword>
<evidence type="ECO:0000313" key="8">
    <source>
        <dbReference type="EMBL" id="GLQ05068.1"/>
    </source>
</evidence>
<organism evidence="8 9">
    <name type="scientific">Sneathiella chinensis</name>
    <dbReference type="NCBI Taxonomy" id="349750"/>
    <lineage>
        <taxon>Bacteria</taxon>
        <taxon>Pseudomonadati</taxon>
        <taxon>Pseudomonadota</taxon>
        <taxon>Alphaproteobacteria</taxon>
        <taxon>Sneathiellales</taxon>
        <taxon>Sneathiellaceae</taxon>
        <taxon>Sneathiella</taxon>
    </lineage>
</organism>
<feature type="domain" description="Type II secretion system protein GspF" evidence="7">
    <location>
        <begin position="170"/>
        <end position="298"/>
    </location>
</feature>
<dbReference type="InterPro" id="IPR018076">
    <property type="entry name" value="T2SS_GspF_dom"/>
</dbReference>
<keyword evidence="5 6" id="KW-0472">Membrane</keyword>
<comment type="subcellular location">
    <subcellularLocation>
        <location evidence="1">Cell membrane</location>
        <topology evidence="1">Multi-pass membrane protein</topology>
    </subcellularLocation>
</comment>
<proteinExistence type="predicted"/>
<keyword evidence="3 6" id="KW-0812">Transmembrane</keyword>
<evidence type="ECO:0000256" key="6">
    <source>
        <dbReference type="SAM" id="Phobius"/>
    </source>
</evidence>
<dbReference type="Gene3D" id="1.20.81.30">
    <property type="entry name" value="Type II secretion system (T2SS), domain F"/>
    <property type="match status" value="1"/>
</dbReference>
<keyword evidence="4 6" id="KW-1133">Transmembrane helix</keyword>
<evidence type="ECO:0000256" key="2">
    <source>
        <dbReference type="ARBA" id="ARBA00022475"/>
    </source>
</evidence>
<evidence type="ECO:0000256" key="4">
    <source>
        <dbReference type="ARBA" id="ARBA00022989"/>
    </source>
</evidence>
<feature type="transmembrane region" description="Helical" evidence="6">
    <location>
        <begin position="106"/>
        <end position="125"/>
    </location>
</feature>
<feature type="transmembrane region" description="Helical" evidence="6">
    <location>
        <begin position="281"/>
        <end position="303"/>
    </location>
</feature>
<reference evidence="8" key="1">
    <citation type="journal article" date="2014" name="Int. J. Syst. Evol. Microbiol.">
        <title>Complete genome of a new Firmicutes species belonging to the dominant human colonic microbiota ('Ruminococcus bicirculans') reveals two chromosomes and a selective capacity to utilize plant glucans.</title>
        <authorList>
            <consortium name="NISC Comparative Sequencing Program"/>
            <person name="Wegmann U."/>
            <person name="Louis P."/>
            <person name="Goesmann A."/>
            <person name="Henrissat B."/>
            <person name="Duncan S.H."/>
            <person name="Flint H.J."/>
        </authorList>
    </citation>
    <scope>NUCLEOTIDE SEQUENCE</scope>
    <source>
        <strain evidence="8">NBRC 103408</strain>
    </source>
</reference>
<dbReference type="Pfam" id="PF00482">
    <property type="entry name" value="T2SSF"/>
    <property type="match status" value="1"/>
</dbReference>
<evidence type="ECO:0000313" key="9">
    <source>
        <dbReference type="Proteomes" id="UP001161409"/>
    </source>
</evidence>
<name>A0ABQ5U016_9PROT</name>